<dbReference type="KEGG" id="svo:SVI_1622"/>
<accession>D4ZIU4</accession>
<name>D4ZIU4_SHEVD</name>
<proteinExistence type="predicted"/>
<dbReference type="STRING" id="637905.SVI_1622"/>
<keyword evidence="2" id="KW-1185">Reference proteome</keyword>
<sequence length="32" mass="3467">MDTAFTIAHAAIEPQGLAIANKQFQAPTPEHF</sequence>
<evidence type="ECO:0000313" key="2">
    <source>
        <dbReference type="Proteomes" id="UP000002350"/>
    </source>
</evidence>
<evidence type="ECO:0000313" key="1">
    <source>
        <dbReference type="EMBL" id="BAJ01593.1"/>
    </source>
</evidence>
<dbReference type="HOGENOM" id="CLU_3391322_0_0_6"/>
<reference evidence="2" key="1">
    <citation type="journal article" date="2010" name="Mol. Biosyst.">
        <title>Complete genome sequence and comparative analysis of Shewanella violacea, a psychrophilic and piezophilic bacterium from deep sea floor sediments.</title>
        <authorList>
            <person name="Aono E."/>
            <person name="Baba T."/>
            <person name="Ara T."/>
            <person name="Nishi T."/>
            <person name="Nakamichi T."/>
            <person name="Inamoto E."/>
            <person name="Toyonaga H."/>
            <person name="Hasegawa M."/>
            <person name="Takai Y."/>
            <person name="Okumura Y."/>
            <person name="Baba M."/>
            <person name="Tomita M."/>
            <person name="Kato C."/>
            <person name="Oshima T."/>
            <person name="Nakasone K."/>
            <person name="Mori H."/>
        </authorList>
    </citation>
    <scope>NUCLEOTIDE SEQUENCE [LARGE SCALE GENOMIC DNA]</scope>
    <source>
        <strain evidence="2">JCM 10179 / CIP 106290 / LMG 19151 / DSS12</strain>
    </source>
</reference>
<protein>
    <submittedName>
        <fullName evidence="1">Uncharacterized protein</fullName>
    </submittedName>
</protein>
<dbReference type="EMBL" id="AP011177">
    <property type="protein sequence ID" value="BAJ01593.1"/>
    <property type="molecule type" value="Genomic_DNA"/>
</dbReference>
<dbReference type="Proteomes" id="UP000002350">
    <property type="component" value="Chromosome"/>
</dbReference>
<organism evidence="1 2">
    <name type="scientific">Shewanella violacea (strain JCM 10179 / CIP 106290 / LMG 19151 / DSS12)</name>
    <dbReference type="NCBI Taxonomy" id="637905"/>
    <lineage>
        <taxon>Bacteria</taxon>
        <taxon>Pseudomonadati</taxon>
        <taxon>Pseudomonadota</taxon>
        <taxon>Gammaproteobacteria</taxon>
        <taxon>Alteromonadales</taxon>
        <taxon>Shewanellaceae</taxon>
        <taxon>Shewanella</taxon>
    </lineage>
</organism>
<gene>
    <name evidence="1" type="ordered locus">SVI_1622</name>
</gene>
<dbReference type="AlphaFoldDB" id="D4ZIU4"/>